<dbReference type="PROSITE" id="PS01124">
    <property type="entry name" value="HTH_ARAC_FAMILY_2"/>
    <property type="match status" value="1"/>
</dbReference>
<keyword evidence="2" id="KW-0238">DNA-binding</keyword>
<organism evidence="5">
    <name type="scientific">Caulobacter sp. 73W</name>
    <dbReference type="NCBI Taxonomy" id="3161137"/>
    <lineage>
        <taxon>Bacteria</taxon>
        <taxon>Pseudomonadati</taxon>
        <taxon>Pseudomonadota</taxon>
        <taxon>Alphaproteobacteria</taxon>
        <taxon>Caulobacterales</taxon>
        <taxon>Caulobacteraceae</taxon>
        <taxon>Caulobacter</taxon>
    </lineage>
</organism>
<accession>A0AB39KY66</accession>
<sequence>MSTIPLLRFSTADFDERERLEAWRSAIAPMFDIAATPDDPKRFAGEALSAHLGPVIVGGTRVDALAYERTPVKIRADQLDYYVVRFDFIRGADGRPVGRTPIMIMDMGQALVRPPAAMDCVCLFVARDAMDAVMNNADALHGRMVDGALGRLLGDYMISLADAADQMTTEEAPRAAAATQQLLAACLAPSAENNERAAAPLHATLRRQARRLIEAELLDPDLSADTLCARLRISRSTLYALFNEDGGVARYIQARRLAAVHQALADPAERRRIADVADAFGFANEAHFSRAFRRQFGYAPSEIRGSGLLLPSRPPPDDAQVAEEDARTRMAAFHRWLSDFR</sequence>
<feature type="domain" description="HTH araC/xylS-type" evidence="4">
    <location>
        <begin position="207"/>
        <end position="306"/>
    </location>
</feature>
<dbReference type="InterPro" id="IPR020449">
    <property type="entry name" value="Tscrpt_reg_AraC-type_HTH"/>
</dbReference>
<dbReference type="InterPro" id="IPR018060">
    <property type="entry name" value="HTH_AraC"/>
</dbReference>
<evidence type="ECO:0000256" key="1">
    <source>
        <dbReference type="ARBA" id="ARBA00023015"/>
    </source>
</evidence>
<dbReference type="EMBL" id="CP158375">
    <property type="protein sequence ID" value="XDO98472.1"/>
    <property type="molecule type" value="Genomic_DNA"/>
</dbReference>
<proteinExistence type="predicted"/>
<dbReference type="InterPro" id="IPR009057">
    <property type="entry name" value="Homeodomain-like_sf"/>
</dbReference>
<dbReference type="InterPro" id="IPR018062">
    <property type="entry name" value="HTH_AraC-typ_CS"/>
</dbReference>
<evidence type="ECO:0000259" key="4">
    <source>
        <dbReference type="PROSITE" id="PS01124"/>
    </source>
</evidence>
<protein>
    <submittedName>
        <fullName evidence="5">Helix-turn-helix domain-containing protein</fullName>
    </submittedName>
</protein>
<dbReference type="AlphaFoldDB" id="A0AB39KY66"/>
<reference evidence="5" key="1">
    <citation type="submission" date="2024-06" db="EMBL/GenBank/DDBJ databases">
        <title>Caulobacter inopinatus, sp. nov.</title>
        <authorList>
            <person name="Donachie S.P."/>
        </authorList>
    </citation>
    <scope>NUCLEOTIDE SEQUENCE</scope>
    <source>
        <strain evidence="5">73W</strain>
    </source>
</reference>
<dbReference type="GO" id="GO:0003700">
    <property type="term" value="F:DNA-binding transcription factor activity"/>
    <property type="evidence" value="ECO:0007669"/>
    <property type="project" value="InterPro"/>
</dbReference>
<dbReference type="PROSITE" id="PS00041">
    <property type="entry name" value="HTH_ARAC_FAMILY_1"/>
    <property type="match status" value="1"/>
</dbReference>
<dbReference type="Pfam" id="PF12833">
    <property type="entry name" value="HTH_18"/>
    <property type="match status" value="1"/>
</dbReference>
<keyword evidence="1" id="KW-0805">Transcription regulation</keyword>
<dbReference type="InterPro" id="IPR050204">
    <property type="entry name" value="AraC_XylS_family_regulators"/>
</dbReference>
<evidence type="ECO:0000256" key="2">
    <source>
        <dbReference type="ARBA" id="ARBA00023125"/>
    </source>
</evidence>
<evidence type="ECO:0000313" key="5">
    <source>
        <dbReference type="EMBL" id="XDO98472.1"/>
    </source>
</evidence>
<dbReference type="Gene3D" id="1.10.10.60">
    <property type="entry name" value="Homeodomain-like"/>
    <property type="match status" value="1"/>
</dbReference>
<dbReference type="PRINTS" id="PR00032">
    <property type="entry name" value="HTHARAC"/>
</dbReference>
<dbReference type="SUPFAM" id="SSF46689">
    <property type="entry name" value="Homeodomain-like"/>
    <property type="match status" value="1"/>
</dbReference>
<name>A0AB39KY66_9CAUL</name>
<dbReference type="PANTHER" id="PTHR46796:SF6">
    <property type="entry name" value="ARAC SUBFAMILY"/>
    <property type="match status" value="1"/>
</dbReference>
<gene>
    <name evidence="5" type="ORF">ABOZ73_08675</name>
</gene>
<keyword evidence="3" id="KW-0804">Transcription</keyword>
<dbReference type="RefSeq" id="WP_369062347.1">
    <property type="nucleotide sequence ID" value="NZ_CP158375.1"/>
</dbReference>
<dbReference type="PANTHER" id="PTHR46796">
    <property type="entry name" value="HTH-TYPE TRANSCRIPTIONAL ACTIVATOR RHAS-RELATED"/>
    <property type="match status" value="1"/>
</dbReference>
<dbReference type="GO" id="GO:0043565">
    <property type="term" value="F:sequence-specific DNA binding"/>
    <property type="evidence" value="ECO:0007669"/>
    <property type="project" value="InterPro"/>
</dbReference>
<dbReference type="SMART" id="SM00342">
    <property type="entry name" value="HTH_ARAC"/>
    <property type="match status" value="1"/>
</dbReference>
<evidence type="ECO:0000256" key="3">
    <source>
        <dbReference type="ARBA" id="ARBA00023163"/>
    </source>
</evidence>